<dbReference type="EMBL" id="FNAJ01000022">
    <property type="protein sequence ID" value="SDF16657.1"/>
    <property type="molecule type" value="Genomic_DNA"/>
</dbReference>
<organism evidence="1 4">
    <name type="scientific">Myxococcus virescens</name>
    <dbReference type="NCBI Taxonomy" id="83456"/>
    <lineage>
        <taxon>Bacteria</taxon>
        <taxon>Pseudomonadati</taxon>
        <taxon>Myxococcota</taxon>
        <taxon>Myxococcia</taxon>
        <taxon>Myxococcales</taxon>
        <taxon>Cystobacterineae</taxon>
        <taxon>Myxococcaceae</taxon>
        <taxon>Myxococcus</taxon>
    </lineage>
</organism>
<evidence type="ECO:0000313" key="4">
    <source>
        <dbReference type="Proteomes" id="UP000321224"/>
    </source>
</evidence>
<dbReference type="EMBL" id="BJVY01000033">
    <property type="protein sequence ID" value="GEL73359.1"/>
    <property type="molecule type" value="Genomic_DNA"/>
</dbReference>
<proteinExistence type="predicted"/>
<accession>A0A511HLH9</accession>
<reference evidence="1 4" key="2">
    <citation type="submission" date="2019-07" db="EMBL/GenBank/DDBJ databases">
        <title>Whole genome shotgun sequence of Myxococcus virescens NBRC 100334.</title>
        <authorList>
            <person name="Hosoyama A."/>
            <person name="Uohara A."/>
            <person name="Ohji S."/>
            <person name="Ichikawa N."/>
        </authorList>
    </citation>
    <scope>NUCLEOTIDE SEQUENCE [LARGE SCALE GENOMIC DNA]</scope>
    <source>
        <strain evidence="1 4">NBRC 100334</strain>
    </source>
</reference>
<dbReference type="AlphaFoldDB" id="A0A511HLH9"/>
<reference evidence="2 3" key="1">
    <citation type="submission" date="2016-10" db="EMBL/GenBank/DDBJ databases">
        <authorList>
            <person name="Varghese N."/>
            <person name="Submissions S."/>
        </authorList>
    </citation>
    <scope>NUCLEOTIDE SEQUENCE [LARGE SCALE GENOMIC DNA]</scope>
    <source>
        <strain evidence="2 3">DSM 2260</strain>
    </source>
</reference>
<name>A0A511HLH9_9BACT</name>
<evidence type="ECO:0000313" key="3">
    <source>
        <dbReference type="Proteomes" id="UP000198717"/>
    </source>
</evidence>
<sequence>MNNAVKTSPSAGTVLTQALLNRRQLLQWLGIGVVASSCGTLRPRLIPRTEGAAPLQLIAPDTAGPLPDDVREVLLDTARQLSRFVGMDGQLNEALLEGYLRLKCEERPSYLATYTRFAAEVKRPETLSAEWLVELPELHRVKVVGELAIMSLVGGGFRTFGFGNMNGHMGGLWHEPHASGSYHASDEL</sequence>
<evidence type="ECO:0008006" key="5">
    <source>
        <dbReference type="Google" id="ProtNLM"/>
    </source>
</evidence>
<keyword evidence="3" id="KW-1185">Reference proteome</keyword>
<comment type="caution">
    <text evidence="1">The sequence shown here is derived from an EMBL/GenBank/DDBJ whole genome shotgun (WGS) entry which is preliminary data.</text>
</comment>
<protein>
    <recommendedName>
        <fullName evidence="5">Gluconate 2-dehydrogenase subunit 3 family protein</fullName>
    </recommendedName>
</protein>
<evidence type="ECO:0000313" key="2">
    <source>
        <dbReference type="EMBL" id="SDF16657.1"/>
    </source>
</evidence>
<evidence type="ECO:0000313" key="1">
    <source>
        <dbReference type="EMBL" id="GEL73359.1"/>
    </source>
</evidence>
<dbReference type="Proteomes" id="UP000198717">
    <property type="component" value="Unassembled WGS sequence"/>
</dbReference>
<dbReference type="Proteomes" id="UP000321224">
    <property type="component" value="Unassembled WGS sequence"/>
</dbReference>
<gene>
    <name evidence="1" type="ORF">MVI01_51430</name>
    <name evidence="2" type="ORF">SAMN04488504_12225</name>
</gene>